<keyword evidence="2" id="KW-1185">Reference proteome</keyword>
<dbReference type="RefSeq" id="WP_279650469.1">
    <property type="nucleotide sequence ID" value="NZ_CP122539.1"/>
</dbReference>
<evidence type="ECO:0000313" key="1">
    <source>
        <dbReference type="EMBL" id="WGH74579.1"/>
    </source>
</evidence>
<proteinExistence type="predicted"/>
<dbReference type="Proteomes" id="UP001232001">
    <property type="component" value="Chromosome"/>
</dbReference>
<dbReference type="EMBL" id="CP122539">
    <property type="protein sequence ID" value="WGH74579.1"/>
    <property type="molecule type" value="Genomic_DNA"/>
</dbReference>
<name>A0ABY8L3J8_9FLAO</name>
<evidence type="ECO:0000313" key="2">
    <source>
        <dbReference type="Proteomes" id="UP001232001"/>
    </source>
</evidence>
<sequence>MKQNKETLKQFFETGDKPTQQQYADLIDSYVDAQQEAGEANRRFVIDETGAVNVASEQQAPEYMLSDVVNSKLSLLKDGVSVKDVDLITYTPSEVAFYKYSTTDDVNSINGILATTSNDFWQINQVTFNKITLNNVDTADLHSNAHAGLLIRMISKSDNFTSYLFYLESIDSNTPSTVTYNVKPVNHSGNYTFSDNTNYDVIFEVDLYKNVRPDWNEANPNSPAYITSKPNIPQYQAGTNITIDTTDPLQPIISASGGSMSITEGSFTPSFNVNGSSFSPFDWDANYYSVGDRFFVDIRLLEVTSNGTASNGEIEISLDDINPGRGAKYTAVVSVFNGNKRESYNTYMPSRDNIIYLKDEVLASENLYISVNYRQDINPIIA</sequence>
<organism evidence="1 2">
    <name type="scientific">Tenacibaculum tangerinum</name>
    <dbReference type="NCBI Taxonomy" id="3038772"/>
    <lineage>
        <taxon>Bacteria</taxon>
        <taxon>Pseudomonadati</taxon>
        <taxon>Bacteroidota</taxon>
        <taxon>Flavobacteriia</taxon>
        <taxon>Flavobacteriales</taxon>
        <taxon>Flavobacteriaceae</taxon>
        <taxon>Tenacibaculum</taxon>
    </lineage>
</organism>
<accession>A0ABY8L3J8</accession>
<protein>
    <submittedName>
        <fullName evidence="1">Uncharacterized protein</fullName>
    </submittedName>
</protein>
<reference evidence="1 2" key="1">
    <citation type="submission" date="2023-04" db="EMBL/GenBank/DDBJ databases">
        <title>Tenacibaculum tangerinum sp. nov., isolated from sea tidal flat of South Korea.</title>
        <authorList>
            <person name="Lee S.H."/>
            <person name="Kim J.-J."/>
        </authorList>
    </citation>
    <scope>NUCLEOTIDE SEQUENCE [LARGE SCALE GENOMIC DNA]</scope>
    <source>
        <strain evidence="1 2">GRR-S3-23</strain>
    </source>
</reference>
<gene>
    <name evidence="1" type="ORF">P8625_10810</name>
</gene>